<accession>A0AAV6Z3B0</accession>
<keyword evidence="3" id="KW-1185">Reference proteome</keyword>
<dbReference type="EMBL" id="WNYA01002638">
    <property type="protein sequence ID" value="KAG8544009.1"/>
    <property type="molecule type" value="Genomic_DNA"/>
</dbReference>
<keyword evidence="1" id="KW-0812">Transmembrane</keyword>
<evidence type="ECO:0000313" key="3">
    <source>
        <dbReference type="Proteomes" id="UP000824782"/>
    </source>
</evidence>
<evidence type="ECO:0000256" key="1">
    <source>
        <dbReference type="SAM" id="Phobius"/>
    </source>
</evidence>
<keyword evidence="1" id="KW-0472">Membrane</keyword>
<reference evidence="2" key="1">
    <citation type="thesis" date="2020" institute="ProQuest LLC" country="789 East Eisenhower Parkway, Ann Arbor, MI, USA">
        <title>Comparative Genomics and Chromosome Evolution.</title>
        <authorList>
            <person name="Mudd A.B."/>
        </authorList>
    </citation>
    <scope>NUCLEOTIDE SEQUENCE</scope>
    <source>
        <strain evidence="2">237g6f4</strain>
        <tissue evidence="2">Blood</tissue>
    </source>
</reference>
<protein>
    <submittedName>
        <fullName evidence="2">Uncharacterized protein</fullName>
    </submittedName>
</protein>
<comment type="caution">
    <text evidence="2">The sequence shown here is derived from an EMBL/GenBank/DDBJ whole genome shotgun (WGS) entry which is preliminary data.</text>
</comment>
<dbReference type="Proteomes" id="UP000824782">
    <property type="component" value="Unassembled WGS sequence"/>
</dbReference>
<feature type="transmembrane region" description="Helical" evidence="1">
    <location>
        <begin position="20"/>
        <end position="43"/>
    </location>
</feature>
<dbReference type="AlphaFoldDB" id="A0AAV6Z3B0"/>
<sequence>MSGGFLSSVLYLLTDPHRLWLPLVSVLLALAVFLGVLLLLGYLTRKTSLKMKDGASQDLDRPKPKGTSPGVYLSGALYSIYDTELL</sequence>
<evidence type="ECO:0000313" key="2">
    <source>
        <dbReference type="EMBL" id="KAG8544009.1"/>
    </source>
</evidence>
<name>A0AAV6Z3B0_ENGPU</name>
<organism evidence="2 3">
    <name type="scientific">Engystomops pustulosus</name>
    <name type="common">Tungara frog</name>
    <name type="synonym">Physalaemus pustulosus</name>
    <dbReference type="NCBI Taxonomy" id="76066"/>
    <lineage>
        <taxon>Eukaryota</taxon>
        <taxon>Metazoa</taxon>
        <taxon>Chordata</taxon>
        <taxon>Craniata</taxon>
        <taxon>Vertebrata</taxon>
        <taxon>Euteleostomi</taxon>
        <taxon>Amphibia</taxon>
        <taxon>Batrachia</taxon>
        <taxon>Anura</taxon>
        <taxon>Neobatrachia</taxon>
        <taxon>Hyloidea</taxon>
        <taxon>Leptodactylidae</taxon>
        <taxon>Leiuperinae</taxon>
        <taxon>Engystomops</taxon>
    </lineage>
</organism>
<keyword evidence="1" id="KW-1133">Transmembrane helix</keyword>
<gene>
    <name evidence="2" type="ORF">GDO81_023250</name>
</gene>
<proteinExistence type="predicted"/>